<reference evidence="1 2" key="1">
    <citation type="submission" date="2019-07" db="EMBL/GenBank/DDBJ databases">
        <title>Venturia inaequalis Genome Resource.</title>
        <authorList>
            <person name="Lichtner F.J."/>
        </authorList>
    </citation>
    <scope>NUCLEOTIDE SEQUENCE [LARGE SCALE GENOMIC DNA]</scope>
    <source>
        <strain evidence="1 2">DMI_063113</strain>
    </source>
</reference>
<evidence type="ECO:0000313" key="1">
    <source>
        <dbReference type="EMBL" id="KAE9981048.1"/>
    </source>
</evidence>
<gene>
    <name evidence="1" type="ORF">EG327_006365</name>
</gene>
<protein>
    <submittedName>
        <fullName evidence="1">Uncharacterized protein</fullName>
    </submittedName>
</protein>
<comment type="caution">
    <text evidence="1">The sequence shown here is derived from an EMBL/GenBank/DDBJ whole genome shotgun (WGS) entry which is preliminary data.</text>
</comment>
<organism evidence="1 2">
    <name type="scientific">Venturia inaequalis</name>
    <name type="common">Apple scab fungus</name>
    <dbReference type="NCBI Taxonomy" id="5025"/>
    <lineage>
        <taxon>Eukaryota</taxon>
        <taxon>Fungi</taxon>
        <taxon>Dikarya</taxon>
        <taxon>Ascomycota</taxon>
        <taxon>Pezizomycotina</taxon>
        <taxon>Dothideomycetes</taxon>
        <taxon>Pleosporomycetidae</taxon>
        <taxon>Venturiales</taxon>
        <taxon>Venturiaceae</taxon>
        <taxon>Venturia</taxon>
    </lineage>
</organism>
<evidence type="ECO:0000313" key="2">
    <source>
        <dbReference type="Proteomes" id="UP000490939"/>
    </source>
</evidence>
<dbReference type="Proteomes" id="UP000490939">
    <property type="component" value="Unassembled WGS sequence"/>
</dbReference>
<proteinExistence type="predicted"/>
<dbReference type="AlphaFoldDB" id="A0A8H3V5H2"/>
<name>A0A8H3V5H2_VENIN</name>
<keyword evidence="2" id="KW-1185">Reference proteome</keyword>
<dbReference type="EMBL" id="WNWR01000372">
    <property type="protein sequence ID" value="KAE9981048.1"/>
    <property type="molecule type" value="Genomic_DNA"/>
</dbReference>
<accession>A0A8H3V5H2</accession>
<sequence>MFNLSRVFPNGFSPDYCASQIKSNISVIFWDNRPKVAVRCDFDDASSQVTNYRASIVTVHDHDSVKKYHVDKIRMLESETSGRYSVVMCETGPCESIDEAMQTLLLVTMKMVDG</sequence>